<dbReference type="RefSeq" id="WP_002715337.1">
    <property type="nucleotide sequence ID" value="NZ_UFSI01000001.1"/>
</dbReference>
<accession>A0A380W6E0</accession>
<organism evidence="1 2">
    <name type="scientific">Afipia felis</name>
    <name type="common">Cat scratch disease bacillus</name>
    <dbReference type="NCBI Taxonomy" id="1035"/>
    <lineage>
        <taxon>Bacteria</taxon>
        <taxon>Pseudomonadati</taxon>
        <taxon>Pseudomonadota</taxon>
        <taxon>Alphaproteobacteria</taxon>
        <taxon>Hyphomicrobiales</taxon>
        <taxon>Nitrobacteraceae</taxon>
        <taxon>Afipia</taxon>
    </lineage>
</organism>
<proteinExistence type="predicted"/>
<dbReference type="AlphaFoldDB" id="A0A380W6E0"/>
<dbReference type="EMBL" id="UIGB01000001">
    <property type="protein sequence ID" value="SUU84510.1"/>
    <property type="molecule type" value="Genomic_DNA"/>
</dbReference>
<reference evidence="1 2" key="1">
    <citation type="submission" date="2018-06" db="EMBL/GenBank/DDBJ databases">
        <authorList>
            <consortium name="Pathogen Informatics"/>
            <person name="Doyle S."/>
        </authorList>
    </citation>
    <scope>NUCLEOTIDE SEQUENCE [LARGE SCALE GENOMIC DNA]</scope>
    <source>
        <strain evidence="1 2">NCTC12722</strain>
    </source>
</reference>
<gene>
    <name evidence="1" type="ORF">NCTC12722_01702</name>
</gene>
<evidence type="ECO:0000313" key="2">
    <source>
        <dbReference type="Proteomes" id="UP000254343"/>
    </source>
</evidence>
<dbReference type="Proteomes" id="UP000254343">
    <property type="component" value="Unassembled WGS sequence"/>
</dbReference>
<sequence length="85" mass="9313">MTKSGHSSNGAPVVFIGKDRRGNWVAQERCGLFGGLFANRVDAVRYALFENGHHPEAVIELPTTIELDMTGRFAPEGVVTTRQRA</sequence>
<protein>
    <submittedName>
        <fullName evidence="1">Uncharacterized protein</fullName>
    </submittedName>
</protein>
<evidence type="ECO:0000313" key="1">
    <source>
        <dbReference type="EMBL" id="SUU84510.1"/>
    </source>
</evidence>
<name>A0A380W6E0_AFIFE</name>
<dbReference type="OrthoDB" id="8454620at2"/>